<name>A0AAD8R2Q2_LOLMU</name>
<dbReference type="AlphaFoldDB" id="A0AAD8R2Q2"/>
<dbReference type="Proteomes" id="UP001231189">
    <property type="component" value="Unassembled WGS sequence"/>
</dbReference>
<reference evidence="2" key="1">
    <citation type="submission" date="2023-07" db="EMBL/GenBank/DDBJ databases">
        <title>A chromosome-level genome assembly of Lolium multiflorum.</title>
        <authorList>
            <person name="Chen Y."/>
            <person name="Copetti D."/>
            <person name="Kolliker R."/>
            <person name="Studer B."/>
        </authorList>
    </citation>
    <scope>NUCLEOTIDE SEQUENCE</scope>
    <source>
        <strain evidence="2">02402/16</strain>
        <tissue evidence="2">Leaf</tissue>
    </source>
</reference>
<evidence type="ECO:0000313" key="3">
    <source>
        <dbReference type="Proteomes" id="UP001231189"/>
    </source>
</evidence>
<accession>A0AAD8R2Q2</accession>
<dbReference type="EMBL" id="JAUUTY010000007">
    <property type="protein sequence ID" value="KAK1613162.1"/>
    <property type="molecule type" value="Genomic_DNA"/>
</dbReference>
<feature type="coiled-coil region" evidence="1">
    <location>
        <begin position="12"/>
        <end position="116"/>
    </location>
</feature>
<sequence length="280" mass="31438">MHKLVLEQKSEIERLSKKEAESQQTIEVLEECLKVGQDLLTKCPSVDEISAKLKTLEAEHESLQNTLKESHENEIKLKKELEDKHVQAMSVMAEKLKASNKRVNTLGTKLKAAEAEAADIDEMIFLLLGFERRKDDGLSRTEAYEEVGNSIEDLIEACRKIAMKLSLKKAHTKVIDTMTKMMLMVPELIGDWQESSARGVAAHVLTMCKAHFPTLDFAQIAAGVPKATNIKNLLAETCGFDTLFSNRVNHSMWYEKHDLPAVFSEDEEEEEEEGFGSSAS</sequence>
<evidence type="ECO:0000256" key="1">
    <source>
        <dbReference type="SAM" id="Coils"/>
    </source>
</evidence>
<proteinExistence type="predicted"/>
<keyword evidence="1" id="KW-0175">Coiled coil</keyword>
<keyword evidence="3" id="KW-1185">Reference proteome</keyword>
<evidence type="ECO:0000313" key="2">
    <source>
        <dbReference type="EMBL" id="KAK1613162.1"/>
    </source>
</evidence>
<comment type="caution">
    <text evidence="2">The sequence shown here is derived from an EMBL/GenBank/DDBJ whole genome shotgun (WGS) entry which is preliminary data.</text>
</comment>
<organism evidence="2 3">
    <name type="scientific">Lolium multiflorum</name>
    <name type="common">Italian ryegrass</name>
    <name type="synonym">Lolium perenne subsp. multiflorum</name>
    <dbReference type="NCBI Taxonomy" id="4521"/>
    <lineage>
        <taxon>Eukaryota</taxon>
        <taxon>Viridiplantae</taxon>
        <taxon>Streptophyta</taxon>
        <taxon>Embryophyta</taxon>
        <taxon>Tracheophyta</taxon>
        <taxon>Spermatophyta</taxon>
        <taxon>Magnoliopsida</taxon>
        <taxon>Liliopsida</taxon>
        <taxon>Poales</taxon>
        <taxon>Poaceae</taxon>
        <taxon>BOP clade</taxon>
        <taxon>Pooideae</taxon>
        <taxon>Poodae</taxon>
        <taxon>Poeae</taxon>
        <taxon>Poeae Chloroplast Group 2 (Poeae type)</taxon>
        <taxon>Loliodinae</taxon>
        <taxon>Loliinae</taxon>
        <taxon>Lolium</taxon>
    </lineage>
</organism>
<protein>
    <submittedName>
        <fullName evidence="2">Uncharacterized protein</fullName>
    </submittedName>
</protein>
<gene>
    <name evidence="2" type="ORF">QYE76_036835</name>
</gene>